<dbReference type="InterPro" id="IPR011249">
    <property type="entry name" value="Metalloenz_LuxS/M16"/>
</dbReference>
<dbReference type="InterPro" id="IPR007863">
    <property type="entry name" value="Peptidase_M16_C"/>
</dbReference>
<dbReference type="GO" id="GO:0004222">
    <property type="term" value="F:metalloendopeptidase activity"/>
    <property type="evidence" value="ECO:0007669"/>
    <property type="project" value="InterPro"/>
</dbReference>
<dbReference type="Pfam" id="PF05193">
    <property type="entry name" value="Peptidase_M16_C"/>
    <property type="match status" value="1"/>
</dbReference>
<dbReference type="SUPFAM" id="SSF63411">
    <property type="entry name" value="LuxS/MPP-like metallohydrolase"/>
    <property type="match status" value="2"/>
</dbReference>
<evidence type="ECO:0000313" key="6">
    <source>
        <dbReference type="EMBL" id="CAA9552520.1"/>
    </source>
</evidence>
<feature type="signal peptide" evidence="3">
    <location>
        <begin position="1"/>
        <end position="32"/>
    </location>
</feature>
<dbReference type="GO" id="GO:0046872">
    <property type="term" value="F:metal ion binding"/>
    <property type="evidence" value="ECO:0007669"/>
    <property type="project" value="InterPro"/>
</dbReference>
<dbReference type="InterPro" id="IPR050361">
    <property type="entry name" value="MPP/UQCRC_Complex"/>
</dbReference>
<evidence type="ECO:0000259" key="5">
    <source>
        <dbReference type="Pfam" id="PF05193"/>
    </source>
</evidence>
<evidence type="ECO:0000259" key="4">
    <source>
        <dbReference type="Pfam" id="PF00675"/>
    </source>
</evidence>
<gene>
    <name evidence="6" type="ORF">AVDCRST_MAG81-261</name>
</gene>
<dbReference type="Gene3D" id="3.30.830.10">
    <property type="entry name" value="Metalloenzyme, LuxS/M16 peptidase-like"/>
    <property type="match status" value="3"/>
</dbReference>
<keyword evidence="6" id="KW-0645">Protease</keyword>
<comment type="similarity">
    <text evidence="1 2">Belongs to the peptidase M16 family.</text>
</comment>
<dbReference type="InterPro" id="IPR001431">
    <property type="entry name" value="Pept_M16_Zn_BS"/>
</dbReference>
<protein>
    <submittedName>
        <fullName evidence="6">Zinc protease</fullName>
    </submittedName>
</protein>
<dbReference type="GO" id="GO:0006508">
    <property type="term" value="P:proteolysis"/>
    <property type="evidence" value="ECO:0007669"/>
    <property type="project" value="UniProtKB-KW"/>
</dbReference>
<dbReference type="PANTHER" id="PTHR11851">
    <property type="entry name" value="METALLOPROTEASE"/>
    <property type="match status" value="1"/>
</dbReference>
<reference evidence="6" key="1">
    <citation type="submission" date="2020-02" db="EMBL/GenBank/DDBJ databases">
        <authorList>
            <person name="Meier V. D."/>
        </authorList>
    </citation>
    <scope>NUCLEOTIDE SEQUENCE</scope>
    <source>
        <strain evidence="6">AVDCRST_MAG81</strain>
    </source>
</reference>
<name>A0A6J4ULM3_9CYAN</name>
<keyword evidence="6" id="KW-0378">Hydrolase</keyword>
<feature type="domain" description="Peptidase M16 N-terminal" evidence="4">
    <location>
        <begin position="72"/>
        <end position="123"/>
    </location>
</feature>
<accession>A0A6J4ULM3</accession>
<sequence length="526" mass="58893">MVLQGLSNRLRYCAVFLLLLLGLGFISAPAWARTAAKPSTAAPANSVQPYLDRVAKRVTDFRLDNGLRFIVLERHEAPVVSFLTYADVGGANEPEGKTGVAHFLEHLAFKGTTRIGTRNYEAEQRLLNRLDQLFAQIQASKAAGESAKVATLQAEFDKVESQAASYVKQNELGQIVEQAGGVGLNANTSTDATRYFYSFPANKLELWMSLESERFLEPVYREFYKEKEVILEERRLRTDNSPIGQMIEAFLAKAYTVHPYRRPVIGYAKDIQNLTRQDVQKFFETYYVPSNLAIAVVGDVDPAEVKRLAELYFGRYPAKPMPAPVTAVEPPQTVLKEVTLRLPSQPWYIEGYHRPALNHPDRVVYEMLTGILTDGRTSRLYQSLVEKRLALNAVGANGFPGEKYPSLLLFYALTAPDRTVEEVGTKLHSEIERLKTQLVSAPELDRVKTQARAGLLQSLNSNQGMAELLLEYEVKTGSWRNLFQELTAIAAVTPVDIQRVAQATFQPQNRTVGKILPLAETQQEKP</sequence>
<dbReference type="AlphaFoldDB" id="A0A6J4ULM3"/>
<organism evidence="6">
    <name type="scientific">uncultured Synechococcales cyanobacterium</name>
    <dbReference type="NCBI Taxonomy" id="1936017"/>
    <lineage>
        <taxon>Bacteria</taxon>
        <taxon>Bacillati</taxon>
        <taxon>Cyanobacteriota</taxon>
        <taxon>Cyanophyceae</taxon>
        <taxon>Synechococcales</taxon>
        <taxon>environmental samples</taxon>
    </lineage>
</organism>
<dbReference type="PANTHER" id="PTHR11851:SF49">
    <property type="entry name" value="MITOCHONDRIAL-PROCESSING PEPTIDASE SUBUNIT ALPHA"/>
    <property type="match status" value="1"/>
</dbReference>
<dbReference type="PROSITE" id="PS00143">
    <property type="entry name" value="INSULINASE"/>
    <property type="match status" value="1"/>
</dbReference>
<evidence type="ECO:0000256" key="2">
    <source>
        <dbReference type="RuleBase" id="RU004447"/>
    </source>
</evidence>
<dbReference type="EMBL" id="CADCWO010000002">
    <property type="protein sequence ID" value="CAA9552520.1"/>
    <property type="molecule type" value="Genomic_DNA"/>
</dbReference>
<evidence type="ECO:0000256" key="1">
    <source>
        <dbReference type="ARBA" id="ARBA00007261"/>
    </source>
</evidence>
<feature type="domain" description="Peptidase M16 C-terminal" evidence="5">
    <location>
        <begin position="273"/>
        <end position="450"/>
    </location>
</feature>
<dbReference type="Pfam" id="PF00675">
    <property type="entry name" value="Peptidase_M16"/>
    <property type="match status" value="1"/>
</dbReference>
<proteinExistence type="inferred from homology"/>
<evidence type="ECO:0000256" key="3">
    <source>
        <dbReference type="SAM" id="SignalP"/>
    </source>
</evidence>
<feature type="chain" id="PRO_5026843499" evidence="3">
    <location>
        <begin position="33"/>
        <end position="526"/>
    </location>
</feature>
<dbReference type="InterPro" id="IPR011765">
    <property type="entry name" value="Pept_M16_N"/>
</dbReference>
<keyword evidence="3" id="KW-0732">Signal</keyword>